<organism evidence="2 3">
    <name type="scientific">Streptomyces phage Tefunt</name>
    <dbReference type="NCBI Taxonomy" id="2041209"/>
    <lineage>
        <taxon>Viruses</taxon>
        <taxon>Duplodnaviria</taxon>
        <taxon>Heunggongvirae</taxon>
        <taxon>Uroviricota</taxon>
        <taxon>Caudoviricetes</taxon>
        <taxon>Arquatrovirinae</taxon>
        <taxon>Omarvirus</taxon>
        <taxon>Omarvirus tefunt</taxon>
    </lineage>
</organism>
<feature type="compositionally biased region" description="Basic and acidic residues" evidence="1">
    <location>
        <begin position="56"/>
        <end position="72"/>
    </location>
</feature>
<dbReference type="EMBL" id="MF766048">
    <property type="protein sequence ID" value="ATI19014.1"/>
    <property type="molecule type" value="Genomic_DNA"/>
</dbReference>
<proteinExistence type="predicted"/>
<dbReference type="Proteomes" id="UP000229965">
    <property type="component" value="Segment"/>
</dbReference>
<name>A0A291LIW4_9CAUD</name>
<protein>
    <submittedName>
        <fullName evidence="2">Uncharacterized protein</fullName>
    </submittedName>
</protein>
<feature type="region of interest" description="Disordered" evidence="1">
    <location>
        <begin position="56"/>
        <end position="86"/>
    </location>
</feature>
<reference evidence="2 3" key="1">
    <citation type="submission" date="2017-08" db="EMBL/GenBank/DDBJ databases">
        <authorList>
            <person name="Miranda A."/>
            <person name="Molina J.M."/>
            <person name="Pressly P.D."/>
            <person name="Bhuiyan S."/>
            <person name="Nayek S."/>
            <person name="Layton S.R."/>
            <person name="Kim T."/>
            <person name="Hughes L.E."/>
            <person name="Garlena R.A."/>
            <person name="Russell D.A."/>
            <person name="Pope W.H."/>
            <person name="Jacobs-Sera D."/>
            <person name="Hendrix R.W."/>
            <person name="Hatfull G.F."/>
        </authorList>
    </citation>
    <scope>NUCLEOTIDE SEQUENCE [LARGE SCALE GENOMIC DNA]</scope>
</reference>
<keyword evidence="3" id="KW-1185">Reference proteome</keyword>
<evidence type="ECO:0000256" key="1">
    <source>
        <dbReference type="SAM" id="MobiDB-lite"/>
    </source>
</evidence>
<accession>A0A291LIW4</accession>
<sequence>MSDIEALGSALADLVGVFGDGMTADHTGSSFTCSEADTIARVLVLAGHKDAAETWLHGHADGDDGGDSHYHYDDEEDPEDEGRPMTEGEVAEYVAEWLS</sequence>
<gene>
    <name evidence="2" type="ORF">SEA_TEFUNT_74</name>
</gene>
<evidence type="ECO:0000313" key="2">
    <source>
        <dbReference type="EMBL" id="ATI19014.1"/>
    </source>
</evidence>
<evidence type="ECO:0000313" key="3">
    <source>
        <dbReference type="Proteomes" id="UP000229965"/>
    </source>
</evidence>